<dbReference type="EMBL" id="KF900345">
    <property type="protein sequence ID" value="AIE91672.1"/>
    <property type="molecule type" value="Genomic_DNA"/>
</dbReference>
<dbReference type="AlphaFoldDB" id="A0A075FPP8"/>
<name>A0A075FPP8_9ARCH</name>
<protein>
    <submittedName>
        <fullName evidence="1">ABC-type multidrug transport system, ATPase component</fullName>
    </submittedName>
</protein>
<evidence type="ECO:0000313" key="1">
    <source>
        <dbReference type="EMBL" id="AIE91672.1"/>
    </source>
</evidence>
<proteinExistence type="predicted"/>
<organism evidence="1">
    <name type="scientific">uncultured marine thaumarchaeote AD1000_14_F02</name>
    <dbReference type="NCBI Taxonomy" id="1455892"/>
    <lineage>
        <taxon>Archaea</taxon>
        <taxon>Nitrososphaerota</taxon>
        <taxon>environmental samples</taxon>
    </lineage>
</organism>
<sequence>MDLLFLDEPTVGLDPTARRQLLDFLKNKVKEKT</sequence>
<dbReference type="Gene3D" id="3.40.50.300">
    <property type="entry name" value="P-loop containing nucleotide triphosphate hydrolases"/>
    <property type="match status" value="1"/>
</dbReference>
<accession>A0A075FPP8</accession>
<reference evidence="1" key="1">
    <citation type="journal article" date="2014" name="Genome Biol. Evol.">
        <title>Pangenome evidence for extensive interdomain horizontal transfer affecting lineage core and shell genes in uncultured planktonic thaumarchaeota and euryarchaeota.</title>
        <authorList>
            <person name="Deschamps P."/>
            <person name="Zivanovic Y."/>
            <person name="Moreira D."/>
            <person name="Rodriguez-Valera F."/>
            <person name="Lopez-Garcia P."/>
        </authorList>
    </citation>
    <scope>NUCLEOTIDE SEQUENCE</scope>
</reference>
<dbReference type="SUPFAM" id="SSF52540">
    <property type="entry name" value="P-loop containing nucleoside triphosphate hydrolases"/>
    <property type="match status" value="1"/>
</dbReference>
<dbReference type="InterPro" id="IPR027417">
    <property type="entry name" value="P-loop_NTPase"/>
</dbReference>